<dbReference type="PANTHER" id="PTHR46568:SF1">
    <property type="entry name" value="ALKYLDIHYDROXYACETONEPHOSPHATE SYNTHASE, PEROXISOMAL"/>
    <property type="match status" value="1"/>
</dbReference>
<evidence type="ECO:0000313" key="6">
    <source>
        <dbReference type="EMBL" id="MFD1514670.1"/>
    </source>
</evidence>
<evidence type="ECO:0000256" key="4">
    <source>
        <dbReference type="SAM" id="MobiDB-lite"/>
    </source>
</evidence>
<dbReference type="InterPro" id="IPR006094">
    <property type="entry name" value="Oxid_FAD_bind_N"/>
</dbReference>
<dbReference type="Gene3D" id="1.10.45.10">
    <property type="entry name" value="Vanillyl-alcohol Oxidase, Chain A, domain 4"/>
    <property type="match status" value="1"/>
</dbReference>
<dbReference type="InterPro" id="IPR016171">
    <property type="entry name" value="Vanillyl_alc_oxidase_C-sub2"/>
</dbReference>
<comment type="similarity">
    <text evidence="1">Belongs to the FAD-binding oxidoreductase/transferase type 4 family.</text>
</comment>
<sequence length="543" mass="59825">MSPDADLSRWGWGHADREPTDAERRETKARVETMLGFPERPLLPMPDDDLDLPDPRVDPPFHFCTTDPEVRARHTYGKGYPDLVRGFYGEYDPAPDAVARPEEASQIPDLLLWASDERVAVVPFGGGTSVVGGVECHGPGYAGVVSLDTRELDRVLDVDHTSRAARVQAGITGPDLNAQLAEEGLQLRHYPQSYEFSTFGGWVATRAGGHFATRYTHIDDFVESVRAETPVGPLETRRLPASGAGPDPNRFLLGSEGAFGVITEGWVRVQPRPEHRSKATVRFDDFWDGVEATREVVQARHSPANCRLLGPYEAMLNELADDGSSLLLLGFESLDGPTDEQLERALAICGDHGGEWDDPTHEGPDTATGGEDGGGADDEGDAADRSDAAGEWRNSFFEAPYRFNTLVSVGVLVDTFETAVTWDRFPDLHETVRRRVTEAMREECGAGFLSCRFTHVYPDGPAPYYTLLAPADPGNEVEQWRRIKQTASDTLDAFGATSTHHHAVGRVHREHYHREIPDSYLDALRSMKRTLDPEGIMNPGALL</sequence>
<keyword evidence="7" id="KW-1185">Reference proteome</keyword>
<evidence type="ECO:0000256" key="2">
    <source>
        <dbReference type="ARBA" id="ARBA00022630"/>
    </source>
</evidence>
<dbReference type="InterPro" id="IPR016169">
    <property type="entry name" value="FAD-bd_PCMH_sub2"/>
</dbReference>
<dbReference type="Gene3D" id="3.30.300.330">
    <property type="match status" value="1"/>
</dbReference>
<dbReference type="SUPFAM" id="SSF56176">
    <property type="entry name" value="FAD-binding/transporter-associated domain-like"/>
    <property type="match status" value="1"/>
</dbReference>
<dbReference type="PANTHER" id="PTHR46568">
    <property type="entry name" value="ALKYLDIHYDROXYACETONEPHOSPHATE SYNTHASE, PEROXISOMAL"/>
    <property type="match status" value="1"/>
</dbReference>
<dbReference type="AlphaFoldDB" id="A0ABD6AYT1"/>
<dbReference type="PROSITE" id="PS51387">
    <property type="entry name" value="FAD_PCMH"/>
    <property type="match status" value="1"/>
</dbReference>
<dbReference type="Pfam" id="PF01565">
    <property type="entry name" value="FAD_binding_4"/>
    <property type="match status" value="1"/>
</dbReference>
<dbReference type="InterPro" id="IPR004113">
    <property type="entry name" value="FAD-bd_oxidored_4_C"/>
</dbReference>
<dbReference type="Gene3D" id="3.30.465.10">
    <property type="match status" value="1"/>
</dbReference>
<keyword evidence="2" id="KW-0285">Flavoprotein</keyword>
<accession>A0ABD6AYT1</accession>
<feature type="compositionally biased region" description="Basic and acidic residues" evidence="4">
    <location>
        <begin position="352"/>
        <end position="364"/>
    </location>
</feature>
<dbReference type="Proteomes" id="UP001597187">
    <property type="component" value="Unassembled WGS sequence"/>
</dbReference>
<feature type="compositionally biased region" description="Basic and acidic residues" evidence="4">
    <location>
        <begin position="14"/>
        <end position="26"/>
    </location>
</feature>
<feature type="domain" description="FAD-binding PCMH-type" evidence="5">
    <location>
        <begin position="91"/>
        <end position="272"/>
    </location>
</feature>
<gene>
    <name evidence="6" type="ORF">ACFSBT_15425</name>
</gene>
<dbReference type="InterPro" id="IPR036318">
    <property type="entry name" value="FAD-bd_PCMH-like_sf"/>
</dbReference>
<keyword evidence="3" id="KW-0274">FAD</keyword>
<dbReference type="InterPro" id="IPR025650">
    <property type="entry name" value="Alkyl-DHAP_Synthase"/>
</dbReference>
<protein>
    <submittedName>
        <fullName evidence="6">FAD-binding oxidoreductase</fullName>
    </submittedName>
</protein>
<comment type="caution">
    <text evidence="6">The sequence shown here is derived from an EMBL/GenBank/DDBJ whole genome shotgun (WGS) entry which is preliminary data.</text>
</comment>
<dbReference type="InterPro" id="IPR016166">
    <property type="entry name" value="FAD-bd_PCMH"/>
</dbReference>
<organism evidence="6 7">
    <name type="scientific">Halomarina rubra</name>
    <dbReference type="NCBI Taxonomy" id="2071873"/>
    <lineage>
        <taxon>Archaea</taxon>
        <taxon>Methanobacteriati</taxon>
        <taxon>Methanobacteriota</taxon>
        <taxon>Stenosarchaea group</taxon>
        <taxon>Halobacteria</taxon>
        <taxon>Halobacteriales</taxon>
        <taxon>Natronomonadaceae</taxon>
        <taxon>Halomarina</taxon>
    </lineage>
</organism>
<proteinExistence type="inferred from homology"/>
<feature type="region of interest" description="Disordered" evidence="4">
    <location>
        <begin position="351"/>
        <end position="387"/>
    </location>
</feature>
<dbReference type="InterPro" id="IPR016164">
    <property type="entry name" value="FAD-linked_Oxase-like_C"/>
</dbReference>
<dbReference type="EMBL" id="JBHUDC010000008">
    <property type="protein sequence ID" value="MFD1514670.1"/>
    <property type="molecule type" value="Genomic_DNA"/>
</dbReference>
<evidence type="ECO:0000259" key="5">
    <source>
        <dbReference type="PROSITE" id="PS51387"/>
    </source>
</evidence>
<evidence type="ECO:0000256" key="3">
    <source>
        <dbReference type="ARBA" id="ARBA00022827"/>
    </source>
</evidence>
<reference evidence="6 7" key="1">
    <citation type="journal article" date="2019" name="Int. J. Syst. Evol. Microbiol.">
        <title>The Global Catalogue of Microorganisms (GCM) 10K type strain sequencing project: providing services to taxonomists for standard genome sequencing and annotation.</title>
        <authorList>
            <consortium name="The Broad Institute Genomics Platform"/>
            <consortium name="The Broad Institute Genome Sequencing Center for Infectious Disease"/>
            <person name="Wu L."/>
            <person name="Ma J."/>
        </authorList>
    </citation>
    <scope>NUCLEOTIDE SEQUENCE [LARGE SCALE GENOMIC DNA]</scope>
    <source>
        <strain evidence="6 7">CGMCC 1.12563</strain>
    </source>
</reference>
<dbReference type="RefSeq" id="WP_250874612.1">
    <property type="nucleotide sequence ID" value="NZ_JALXFV010000008.1"/>
</dbReference>
<dbReference type="SUPFAM" id="SSF55103">
    <property type="entry name" value="FAD-linked oxidases, C-terminal domain"/>
    <property type="match status" value="1"/>
</dbReference>
<evidence type="ECO:0000313" key="7">
    <source>
        <dbReference type="Proteomes" id="UP001597187"/>
    </source>
</evidence>
<name>A0ABD6AYT1_9EURY</name>
<evidence type="ECO:0000256" key="1">
    <source>
        <dbReference type="ARBA" id="ARBA00008000"/>
    </source>
</evidence>
<feature type="region of interest" description="Disordered" evidence="4">
    <location>
        <begin position="1"/>
        <end position="26"/>
    </location>
</feature>
<dbReference type="Pfam" id="PF02913">
    <property type="entry name" value="FAD-oxidase_C"/>
    <property type="match status" value="1"/>
</dbReference>